<feature type="region of interest" description="Disordered" evidence="1">
    <location>
        <begin position="57"/>
        <end position="79"/>
    </location>
</feature>
<feature type="non-terminal residue" evidence="3">
    <location>
        <position position="154"/>
    </location>
</feature>
<dbReference type="Gene3D" id="2.60.450.10">
    <property type="entry name" value="Lipopolysaccharide (LPS) transport protein A like domain"/>
    <property type="match status" value="1"/>
</dbReference>
<feature type="chain" id="PRO_5007546602" description="LPS-assembly protein LptD" evidence="2">
    <location>
        <begin position="34"/>
        <end position="154"/>
    </location>
</feature>
<evidence type="ECO:0000313" key="3">
    <source>
        <dbReference type="EMBL" id="KTT14977.1"/>
    </source>
</evidence>
<keyword evidence="4" id="KW-1185">Reference proteome</keyword>
<name>A0A147GMR6_9BURK</name>
<dbReference type="Proteomes" id="UP000072741">
    <property type="component" value="Unassembled WGS sequence"/>
</dbReference>
<dbReference type="AlphaFoldDB" id="A0A147GMR6"/>
<evidence type="ECO:0008006" key="5">
    <source>
        <dbReference type="Google" id="ProtNLM"/>
    </source>
</evidence>
<proteinExistence type="predicted"/>
<organism evidence="3 4">
    <name type="scientific">Pseudacidovorax intermedius</name>
    <dbReference type="NCBI Taxonomy" id="433924"/>
    <lineage>
        <taxon>Bacteria</taxon>
        <taxon>Pseudomonadati</taxon>
        <taxon>Pseudomonadota</taxon>
        <taxon>Betaproteobacteria</taxon>
        <taxon>Burkholderiales</taxon>
        <taxon>Comamonadaceae</taxon>
        <taxon>Pseudacidovorax</taxon>
    </lineage>
</organism>
<sequence length="154" mass="17036">MPDQSRAPGHRRLPPLPRALLTLALMGCQAAWAQSAPPLTDEPPLVLRRSPRLAETIPQEERSLRPSIVQGERISGRPDLETTVEGDASLRRGDTVIRADRLTYDQPQDLATAEGGVRINQAGNVYEGPRLQLKLETFEGFFDNVRYRLLATGA</sequence>
<reference evidence="3 4" key="1">
    <citation type="journal article" date="2016" name="Front. Microbiol.">
        <title>Genomic Resource of Rice Seed Associated Bacteria.</title>
        <authorList>
            <person name="Midha S."/>
            <person name="Bansal K."/>
            <person name="Sharma S."/>
            <person name="Kumar N."/>
            <person name="Patil P.P."/>
            <person name="Chaudhry V."/>
            <person name="Patil P.B."/>
        </authorList>
    </citation>
    <scope>NUCLEOTIDE SEQUENCE [LARGE SCALE GENOMIC DNA]</scope>
    <source>
        <strain evidence="3 4">NS331</strain>
    </source>
</reference>
<protein>
    <recommendedName>
        <fullName evidence="5">LPS-assembly protein LptD</fullName>
    </recommendedName>
</protein>
<evidence type="ECO:0000256" key="1">
    <source>
        <dbReference type="SAM" id="MobiDB-lite"/>
    </source>
</evidence>
<dbReference type="EMBL" id="LDSL01000162">
    <property type="protein sequence ID" value="KTT14977.1"/>
    <property type="molecule type" value="Genomic_DNA"/>
</dbReference>
<gene>
    <name evidence="3" type="ORF">NS331_21955</name>
</gene>
<comment type="caution">
    <text evidence="3">The sequence shown here is derived from an EMBL/GenBank/DDBJ whole genome shotgun (WGS) entry which is preliminary data.</text>
</comment>
<accession>A0A147GMR6</accession>
<feature type="signal peptide" evidence="2">
    <location>
        <begin position="1"/>
        <end position="33"/>
    </location>
</feature>
<evidence type="ECO:0000256" key="2">
    <source>
        <dbReference type="SAM" id="SignalP"/>
    </source>
</evidence>
<keyword evidence="2" id="KW-0732">Signal</keyword>
<evidence type="ECO:0000313" key="4">
    <source>
        <dbReference type="Proteomes" id="UP000072741"/>
    </source>
</evidence>